<dbReference type="OrthoDB" id="10306at10239"/>
<name>B2CRK8_9VIRU</name>
<dbReference type="Proteomes" id="UP000008691">
    <property type="component" value="Segment"/>
</dbReference>
<protein>
    <submittedName>
        <fullName evidence="1">Uncharacterized protein</fullName>
    </submittedName>
</protein>
<evidence type="ECO:0000313" key="1">
    <source>
        <dbReference type="EMBL" id="ACB37265.1"/>
    </source>
</evidence>
<proteinExistence type="predicted"/>
<sequence>MDKVKLLGSVAYVFKVFVESLKKLGINPISGAINEKSVVIAIDYEQLANKLTEDINKEIWELKLKNGKMFLVGMKELVDEDLKEVNSKILAKLKKLGIDSGAYITDDGDAVIMVSLSDVVLRILEKTLQETKMRAGNHMRNLRVKFGNDEKYGYIVLYVRSQKADSITRKIEEVLGNE</sequence>
<reference evidence="1 2" key="1">
    <citation type="journal article" date="2008" name="Res. Microbiol.">
        <title>Viruses in acidic geothermal environments of the Kamchatka Peninsula.</title>
        <authorList>
            <person name="Bize A."/>
            <person name="Peng X."/>
            <person name="Prokofeva M."/>
            <person name="Maclellan K."/>
            <person name="Lucas S."/>
            <person name="Forterre P."/>
            <person name="Garrett R.A."/>
            <person name="Bonch-Osmolovskaya E.A."/>
            <person name="Prangishvili D."/>
        </authorList>
    </citation>
    <scope>NUCLEOTIDE SEQUENCE [LARGE SCALE GENOMIC DNA]</scope>
</reference>
<dbReference type="RefSeq" id="YP_001798549.1">
    <property type="nucleotide sequence ID" value="NC_010537.1"/>
</dbReference>
<dbReference type="GeneID" id="6186705"/>
<keyword evidence="2" id="KW-1185">Reference proteome</keyword>
<accession>B2CRK8</accession>
<dbReference type="KEGG" id="vg:6186705"/>
<dbReference type="EMBL" id="EU545650">
    <property type="protein sequence ID" value="ACB37265.1"/>
    <property type="molecule type" value="Genomic_DNA"/>
</dbReference>
<organism evidence="1 2">
    <name type="scientific">Betalipothrixvirus uzonense</name>
    <dbReference type="NCBI Taxonomy" id="512792"/>
    <lineage>
        <taxon>Viruses</taxon>
        <taxon>Adnaviria</taxon>
        <taxon>Zilligvirae</taxon>
        <taxon>Taleaviricota</taxon>
        <taxon>Tokiviricetes</taxon>
        <taxon>Ligamenvirales</taxon>
        <taxon>Lipothrixviridae</taxon>
        <taxon>Betalipothrixvirus</taxon>
    </lineage>
</organism>
<evidence type="ECO:0000313" key="2">
    <source>
        <dbReference type="Proteomes" id="UP000008691"/>
    </source>
</evidence>